<sequence length="201" mass="21518">MTLAPLALLPPDAAAQLARFWRYAALGGSSILTEELAPVLGGIAAHERRLGLVGVVVACAVGSWAGMFAFYLLGRWRGRWAAERWPRFGAQMNRVLGPVRRRPWRSSIATRFAIGARWVLPAACGAAHVPLPLYLTGSLVSSLLWAPPLALLGWAFGETAVLFVDRFKDYGAALTLALVVAVAALVLVRRRRAAAEAPPAG</sequence>
<dbReference type="Pfam" id="PF09335">
    <property type="entry name" value="VTT_dom"/>
    <property type="match status" value="1"/>
</dbReference>
<dbReference type="PANTHER" id="PTHR42709">
    <property type="entry name" value="ALKALINE PHOSPHATASE LIKE PROTEIN"/>
    <property type="match status" value="1"/>
</dbReference>
<organism evidence="3">
    <name type="scientific">uncultured Gemmatimonadaceae bacterium</name>
    <dbReference type="NCBI Taxonomy" id="246130"/>
    <lineage>
        <taxon>Bacteria</taxon>
        <taxon>Pseudomonadati</taxon>
        <taxon>Gemmatimonadota</taxon>
        <taxon>Gemmatimonadia</taxon>
        <taxon>Gemmatimonadales</taxon>
        <taxon>Gemmatimonadaceae</taxon>
        <taxon>environmental samples</taxon>
    </lineage>
</organism>
<dbReference type="EMBL" id="CADCTX010000597">
    <property type="protein sequence ID" value="CAA9331747.1"/>
    <property type="molecule type" value="Genomic_DNA"/>
</dbReference>
<dbReference type="GO" id="GO:0005886">
    <property type="term" value="C:plasma membrane"/>
    <property type="evidence" value="ECO:0007669"/>
    <property type="project" value="TreeGrafter"/>
</dbReference>
<protein>
    <recommendedName>
        <fullName evidence="2">VTT domain-containing protein</fullName>
    </recommendedName>
</protein>
<evidence type="ECO:0000256" key="1">
    <source>
        <dbReference type="SAM" id="Phobius"/>
    </source>
</evidence>
<dbReference type="AlphaFoldDB" id="A0A6J4LFG2"/>
<feature type="domain" description="VTT" evidence="2">
    <location>
        <begin position="39"/>
        <end position="154"/>
    </location>
</feature>
<accession>A0A6J4LFG2</accession>
<dbReference type="InterPro" id="IPR051311">
    <property type="entry name" value="DedA_domain"/>
</dbReference>
<keyword evidence="1" id="KW-0812">Transmembrane</keyword>
<feature type="transmembrane region" description="Helical" evidence="1">
    <location>
        <begin position="143"/>
        <end position="164"/>
    </location>
</feature>
<keyword evidence="1" id="KW-1133">Transmembrane helix</keyword>
<evidence type="ECO:0000313" key="3">
    <source>
        <dbReference type="EMBL" id="CAA9331747.1"/>
    </source>
</evidence>
<keyword evidence="1" id="KW-0472">Membrane</keyword>
<feature type="transmembrane region" description="Helical" evidence="1">
    <location>
        <begin position="170"/>
        <end position="188"/>
    </location>
</feature>
<proteinExistence type="predicted"/>
<dbReference type="PANTHER" id="PTHR42709:SF2">
    <property type="entry name" value="INNER MEMBRANE PROTEIN YOHD"/>
    <property type="match status" value="1"/>
</dbReference>
<reference evidence="3" key="1">
    <citation type="submission" date="2020-02" db="EMBL/GenBank/DDBJ databases">
        <authorList>
            <person name="Meier V. D."/>
        </authorList>
    </citation>
    <scope>NUCLEOTIDE SEQUENCE</scope>
    <source>
        <strain evidence="3">AVDCRST_MAG40</strain>
    </source>
</reference>
<evidence type="ECO:0000259" key="2">
    <source>
        <dbReference type="Pfam" id="PF09335"/>
    </source>
</evidence>
<feature type="transmembrane region" description="Helical" evidence="1">
    <location>
        <begin position="50"/>
        <end position="74"/>
    </location>
</feature>
<dbReference type="InterPro" id="IPR032816">
    <property type="entry name" value="VTT_dom"/>
</dbReference>
<name>A0A6J4LFG2_9BACT</name>
<gene>
    <name evidence="3" type="ORF">AVDCRST_MAG40-1940</name>
</gene>